<keyword evidence="5" id="KW-1185">Reference proteome</keyword>
<dbReference type="AlphaFoldDB" id="A0A9R1XTL1"/>
<dbReference type="SUPFAM" id="SSF81383">
    <property type="entry name" value="F-box domain"/>
    <property type="match status" value="1"/>
</dbReference>
<organism evidence="4 5">
    <name type="scientific">Lactuca sativa</name>
    <name type="common">Garden lettuce</name>
    <dbReference type="NCBI Taxonomy" id="4236"/>
    <lineage>
        <taxon>Eukaryota</taxon>
        <taxon>Viridiplantae</taxon>
        <taxon>Streptophyta</taxon>
        <taxon>Embryophyta</taxon>
        <taxon>Tracheophyta</taxon>
        <taxon>Spermatophyta</taxon>
        <taxon>Magnoliopsida</taxon>
        <taxon>eudicotyledons</taxon>
        <taxon>Gunneridae</taxon>
        <taxon>Pentapetalae</taxon>
        <taxon>asterids</taxon>
        <taxon>campanulids</taxon>
        <taxon>Asterales</taxon>
        <taxon>Asteraceae</taxon>
        <taxon>Cichorioideae</taxon>
        <taxon>Cichorieae</taxon>
        <taxon>Lactucinae</taxon>
        <taxon>Lactuca</taxon>
    </lineage>
</organism>
<evidence type="ECO:0000313" key="5">
    <source>
        <dbReference type="Proteomes" id="UP000235145"/>
    </source>
</evidence>
<evidence type="ECO:0000256" key="1">
    <source>
        <dbReference type="SAM" id="MobiDB-lite"/>
    </source>
</evidence>
<evidence type="ECO:0000259" key="3">
    <source>
        <dbReference type="Pfam" id="PF03478"/>
    </source>
</evidence>
<feature type="transmembrane region" description="Helical" evidence="2">
    <location>
        <begin position="37"/>
        <end position="56"/>
    </location>
</feature>
<dbReference type="PANTHER" id="PTHR45463">
    <property type="entry name" value="OS09G0392200 PROTEIN"/>
    <property type="match status" value="1"/>
</dbReference>
<evidence type="ECO:0000313" key="4">
    <source>
        <dbReference type="EMBL" id="KAJ0221179.1"/>
    </source>
</evidence>
<reference evidence="4 5" key="1">
    <citation type="journal article" date="2017" name="Nat. Commun.">
        <title>Genome assembly with in vitro proximity ligation data and whole-genome triplication in lettuce.</title>
        <authorList>
            <person name="Reyes-Chin-Wo S."/>
            <person name="Wang Z."/>
            <person name="Yang X."/>
            <person name="Kozik A."/>
            <person name="Arikit S."/>
            <person name="Song C."/>
            <person name="Xia L."/>
            <person name="Froenicke L."/>
            <person name="Lavelle D.O."/>
            <person name="Truco M.J."/>
            <person name="Xia R."/>
            <person name="Zhu S."/>
            <person name="Xu C."/>
            <person name="Xu H."/>
            <person name="Xu X."/>
            <person name="Cox K."/>
            <person name="Korf I."/>
            <person name="Meyers B.C."/>
            <person name="Michelmore R.W."/>
        </authorList>
    </citation>
    <scope>NUCLEOTIDE SEQUENCE [LARGE SCALE GENOMIC DNA]</scope>
    <source>
        <strain evidence="5">cv. Salinas</strain>
        <tissue evidence="4">Seedlings</tissue>
    </source>
</reference>
<dbReference type="PANTHER" id="PTHR45463:SF8">
    <property type="entry name" value="OS09G0392200 PROTEIN"/>
    <property type="match status" value="1"/>
</dbReference>
<dbReference type="Pfam" id="PF03478">
    <property type="entry name" value="Beta-prop_KIB1-4"/>
    <property type="match status" value="1"/>
</dbReference>
<dbReference type="Proteomes" id="UP000235145">
    <property type="component" value="Unassembled WGS sequence"/>
</dbReference>
<keyword evidence="2" id="KW-0812">Transmembrane</keyword>
<proteinExistence type="predicted"/>
<feature type="transmembrane region" description="Helical" evidence="2">
    <location>
        <begin position="111"/>
        <end position="128"/>
    </location>
</feature>
<dbReference type="InterPro" id="IPR005174">
    <property type="entry name" value="KIB1-4_b-propeller"/>
</dbReference>
<comment type="caution">
    <text evidence="4">The sequence shown here is derived from an EMBL/GenBank/DDBJ whole genome shotgun (WGS) entry which is preliminary data.</text>
</comment>
<dbReference type="InterPro" id="IPR036047">
    <property type="entry name" value="F-box-like_dom_sf"/>
</dbReference>
<sequence length="325" mass="37581">MTTARRVTKNQIEDDASSSKNMKTDDVGSWSYLNHDVLLLVMMQLGVIDFVAFSGVGKSWRSVAFTNRKTFMVSKPPMLMDISPRCNNKDRKCRLEDSEGRVYKTTLTHSAGMYYVGLTCGYLILFRMKTNKDFWLVNPITRHELNFPHAPWMPDYLSNISCVLVFSPSISKLVYVVLAQNQIWFSIEDEGAWNHLSTFDFKFCRDLHVFKGKIYTVDTNNFNLCEFRLNPEPNVTLLETKILMDVPDIIYCPQLVSCSEKLYVMESYMYGCFFNVYKLDFGEIEWMHFEDTGEELGFFFSCVGHGAAVKLEFWAEPVGVGKLFY</sequence>
<protein>
    <recommendedName>
        <fullName evidence="3">KIB1-4 beta-propeller domain-containing protein</fullName>
    </recommendedName>
</protein>
<evidence type="ECO:0000256" key="2">
    <source>
        <dbReference type="SAM" id="Phobius"/>
    </source>
</evidence>
<name>A0A9R1XTL1_LACSA</name>
<feature type="domain" description="KIB1-4 beta-propeller" evidence="3">
    <location>
        <begin position="99"/>
        <end position="298"/>
    </location>
</feature>
<feature type="region of interest" description="Disordered" evidence="1">
    <location>
        <begin position="1"/>
        <end position="24"/>
    </location>
</feature>
<gene>
    <name evidence="4" type="ORF">LSAT_V11C200059690</name>
</gene>
<keyword evidence="2" id="KW-1133">Transmembrane helix</keyword>
<accession>A0A9R1XTL1</accession>
<dbReference type="EMBL" id="NBSK02000002">
    <property type="protein sequence ID" value="KAJ0221179.1"/>
    <property type="molecule type" value="Genomic_DNA"/>
</dbReference>
<keyword evidence="2" id="KW-0472">Membrane</keyword>